<dbReference type="AlphaFoldDB" id="A0AA37FS60"/>
<protein>
    <recommendedName>
        <fullName evidence="4">Secreted protein</fullName>
    </recommendedName>
</protein>
<feature type="chain" id="PRO_5041254283" description="Secreted protein" evidence="1">
    <location>
        <begin position="22"/>
        <end position="177"/>
    </location>
</feature>
<dbReference type="EMBL" id="BPNN01000002">
    <property type="protein sequence ID" value="GJA61569.1"/>
    <property type="molecule type" value="Genomic_DNA"/>
</dbReference>
<reference evidence="2" key="1">
    <citation type="submission" date="2021-07" db="EMBL/GenBank/DDBJ databases">
        <title>Draft genome sequence of carbapenem-resistant Aeromonas spp. in Japan.</title>
        <authorList>
            <person name="Maehana S."/>
            <person name="Suzuki M."/>
            <person name="Kitasato H."/>
        </authorList>
    </citation>
    <scope>NUCLEOTIDE SEQUENCE</scope>
    <source>
        <strain evidence="2">KAM351</strain>
    </source>
</reference>
<gene>
    <name evidence="2" type="ORF">KAM351_01800</name>
</gene>
<evidence type="ECO:0000256" key="1">
    <source>
        <dbReference type="SAM" id="SignalP"/>
    </source>
</evidence>
<evidence type="ECO:0000313" key="3">
    <source>
        <dbReference type="Proteomes" id="UP000886934"/>
    </source>
</evidence>
<evidence type="ECO:0008006" key="4">
    <source>
        <dbReference type="Google" id="ProtNLM"/>
    </source>
</evidence>
<name>A0AA37FS60_AERCA</name>
<dbReference type="Proteomes" id="UP000886934">
    <property type="component" value="Unassembled WGS sequence"/>
</dbReference>
<organism evidence="2 3">
    <name type="scientific">Aeromonas caviae</name>
    <name type="common">Aeromonas punctata</name>
    <dbReference type="NCBI Taxonomy" id="648"/>
    <lineage>
        <taxon>Bacteria</taxon>
        <taxon>Pseudomonadati</taxon>
        <taxon>Pseudomonadota</taxon>
        <taxon>Gammaproteobacteria</taxon>
        <taxon>Aeromonadales</taxon>
        <taxon>Aeromonadaceae</taxon>
        <taxon>Aeromonas</taxon>
    </lineage>
</organism>
<accession>A0AA37FS60</accession>
<proteinExistence type="predicted"/>
<feature type="signal peptide" evidence="1">
    <location>
        <begin position="1"/>
        <end position="21"/>
    </location>
</feature>
<evidence type="ECO:0000313" key="2">
    <source>
        <dbReference type="EMBL" id="GJA61569.1"/>
    </source>
</evidence>
<keyword evidence="1" id="KW-0732">Signal</keyword>
<comment type="caution">
    <text evidence="2">The sequence shown here is derived from an EMBL/GenBank/DDBJ whole genome shotgun (WGS) entry which is preliminary data.</text>
</comment>
<sequence>MSMKKVLIAAITLAMAGAASAAIPQLNYQCPGQIQMHSDEGGPVYINGKEAKLKKYSEEFYEAKGAGVTLSISNTGGQYDVSYTSKKGSGTCQPGSSAAPAAATASATAHKASLAEKACLKAVSDKTDVAQQQLQVIDVMDSEAGVGVTIKVPGAEAPWSCLSDKKGHVQGAAYTGN</sequence>